<dbReference type="EMBL" id="UINC01102591">
    <property type="protein sequence ID" value="SVC64333.1"/>
    <property type="molecule type" value="Genomic_DNA"/>
</dbReference>
<sequence>MKIVHASPGYGSMLTEEQTTKFLTDKKLNLLLGTVDKNGDPFI</sequence>
<feature type="non-terminal residue" evidence="1">
    <location>
        <position position="43"/>
    </location>
</feature>
<reference evidence="1" key="1">
    <citation type="submission" date="2018-05" db="EMBL/GenBank/DDBJ databases">
        <authorList>
            <person name="Lanie J.A."/>
            <person name="Ng W.-L."/>
            <person name="Kazmierczak K.M."/>
            <person name="Andrzejewski T.M."/>
            <person name="Davidsen T.M."/>
            <person name="Wayne K.J."/>
            <person name="Tettelin H."/>
            <person name="Glass J.I."/>
            <person name="Rusch D."/>
            <person name="Podicherti R."/>
            <person name="Tsui H.-C.T."/>
            <person name="Winkler M.E."/>
        </authorList>
    </citation>
    <scope>NUCLEOTIDE SEQUENCE</scope>
</reference>
<accession>A0A382NT26</accession>
<name>A0A382NT26_9ZZZZ</name>
<organism evidence="1">
    <name type="scientific">marine metagenome</name>
    <dbReference type="NCBI Taxonomy" id="408172"/>
    <lineage>
        <taxon>unclassified sequences</taxon>
        <taxon>metagenomes</taxon>
        <taxon>ecological metagenomes</taxon>
    </lineage>
</organism>
<protein>
    <recommendedName>
        <fullName evidence="2">Pyridoxamine 5'-phosphate oxidase putative domain-containing protein</fullName>
    </recommendedName>
</protein>
<dbReference type="AlphaFoldDB" id="A0A382NT26"/>
<evidence type="ECO:0008006" key="2">
    <source>
        <dbReference type="Google" id="ProtNLM"/>
    </source>
</evidence>
<evidence type="ECO:0000313" key="1">
    <source>
        <dbReference type="EMBL" id="SVC64333.1"/>
    </source>
</evidence>
<proteinExistence type="predicted"/>
<gene>
    <name evidence="1" type="ORF">METZ01_LOCUS317187</name>
</gene>